<keyword evidence="13" id="KW-1185">Reference proteome</keyword>
<dbReference type="PANTHER" id="PTHR10315">
    <property type="entry name" value="E3 UBIQUITIN PROTEIN LIGASE SIAH"/>
    <property type="match status" value="1"/>
</dbReference>
<keyword evidence="8" id="KW-0833">Ubl conjugation pathway</keyword>
<evidence type="ECO:0000256" key="9">
    <source>
        <dbReference type="ARBA" id="ARBA00022833"/>
    </source>
</evidence>
<keyword evidence="6" id="KW-0479">Metal-binding</keyword>
<feature type="domain" description="SIAH-type" evidence="11">
    <location>
        <begin position="78"/>
        <end position="144"/>
    </location>
</feature>
<evidence type="ECO:0000256" key="10">
    <source>
        <dbReference type="PROSITE-ProRule" id="PRU00455"/>
    </source>
</evidence>
<gene>
    <name evidence="12" type="ORF">SORBI_3009G047500</name>
</gene>
<dbReference type="InterPro" id="IPR052088">
    <property type="entry name" value="E3_ubiquitin-ligase_SINA"/>
</dbReference>
<dbReference type="Gramene" id="OQU77423">
    <property type="protein sequence ID" value="OQU77423"/>
    <property type="gene ID" value="SORBI_3009G047500"/>
</dbReference>
<evidence type="ECO:0000256" key="7">
    <source>
        <dbReference type="ARBA" id="ARBA00022771"/>
    </source>
</evidence>
<dbReference type="OMA" id="PYGCEAR"/>
<evidence type="ECO:0000256" key="2">
    <source>
        <dbReference type="ARBA" id="ARBA00004906"/>
    </source>
</evidence>
<evidence type="ECO:0000256" key="8">
    <source>
        <dbReference type="ARBA" id="ARBA00022786"/>
    </source>
</evidence>
<dbReference type="GO" id="GO:0061630">
    <property type="term" value="F:ubiquitin protein ligase activity"/>
    <property type="evidence" value="ECO:0000318"/>
    <property type="project" value="GO_Central"/>
</dbReference>
<dbReference type="GO" id="GO:0005737">
    <property type="term" value="C:cytoplasm"/>
    <property type="evidence" value="ECO:0000318"/>
    <property type="project" value="GO_Central"/>
</dbReference>
<reference evidence="13" key="3">
    <citation type="journal article" date="2018" name="Plant J.">
        <title>The Sorghum bicolor reference genome: improved assembly, gene annotations, a transcriptome atlas, and signatures of genome organization.</title>
        <authorList>
            <person name="McCormick R.F."/>
            <person name="Truong S.K."/>
            <person name="Sreedasyam A."/>
            <person name="Jenkins J."/>
            <person name="Shu S."/>
            <person name="Sims D."/>
            <person name="Kennedy M."/>
            <person name="Amirebrahimi M."/>
            <person name="Weers B.D."/>
            <person name="McKinley B."/>
            <person name="Mattison A."/>
            <person name="Morishige D.T."/>
            <person name="Grimwood J."/>
            <person name="Schmutz J."/>
            <person name="Mullet J.E."/>
        </authorList>
    </citation>
    <scope>NUCLEOTIDE SEQUENCE [LARGE SCALE GENOMIC DNA]</scope>
    <source>
        <strain evidence="13">cv. BTx623</strain>
    </source>
</reference>
<dbReference type="GO" id="GO:0008270">
    <property type="term" value="F:zinc ion binding"/>
    <property type="evidence" value="ECO:0007669"/>
    <property type="project" value="UniProtKB-KW"/>
</dbReference>
<organism evidence="12 13">
    <name type="scientific">Sorghum bicolor</name>
    <name type="common">Sorghum</name>
    <name type="synonym">Sorghum vulgare</name>
    <dbReference type="NCBI Taxonomy" id="4558"/>
    <lineage>
        <taxon>Eukaryota</taxon>
        <taxon>Viridiplantae</taxon>
        <taxon>Streptophyta</taxon>
        <taxon>Embryophyta</taxon>
        <taxon>Tracheophyta</taxon>
        <taxon>Spermatophyta</taxon>
        <taxon>Magnoliopsida</taxon>
        <taxon>Liliopsida</taxon>
        <taxon>Poales</taxon>
        <taxon>Poaceae</taxon>
        <taxon>PACMAD clade</taxon>
        <taxon>Panicoideae</taxon>
        <taxon>Andropogonodae</taxon>
        <taxon>Andropogoneae</taxon>
        <taxon>Sorghinae</taxon>
        <taxon>Sorghum</taxon>
    </lineage>
</organism>
<dbReference type="SUPFAM" id="SSF49599">
    <property type="entry name" value="TRAF domain-like"/>
    <property type="match status" value="1"/>
</dbReference>
<reference evidence="12 13" key="1">
    <citation type="journal article" date="2009" name="Nature">
        <title>The Sorghum bicolor genome and the diversification of grasses.</title>
        <authorList>
            <person name="Paterson A.H."/>
            <person name="Bowers J.E."/>
            <person name="Bruggmann R."/>
            <person name="Dubchak I."/>
            <person name="Grimwood J."/>
            <person name="Gundlach H."/>
            <person name="Haberer G."/>
            <person name="Hellsten U."/>
            <person name="Mitros T."/>
            <person name="Poliakov A."/>
            <person name="Schmutz J."/>
            <person name="Spannagl M."/>
            <person name="Tang H."/>
            <person name="Wang X."/>
            <person name="Wicker T."/>
            <person name="Bharti A.K."/>
            <person name="Chapman J."/>
            <person name="Feltus F.A."/>
            <person name="Gowik U."/>
            <person name="Grigoriev I.V."/>
            <person name="Lyons E."/>
            <person name="Maher C.A."/>
            <person name="Martis M."/>
            <person name="Narechania A."/>
            <person name="Otillar R.P."/>
            <person name="Penning B.W."/>
            <person name="Salamov A.A."/>
            <person name="Wang Y."/>
            <person name="Zhang L."/>
            <person name="Carpita N.C."/>
            <person name="Freeling M."/>
            <person name="Gingle A.R."/>
            <person name="Hash C.T."/>
            <person name="Keller B."/>
            <person name="Klein P."/>
            <person name="Kresovich S."/>
            <person name="McCann M.C."/>
            <person name="Ming R."/>
            <person name="Peterson D.G."/>
            <person name="Mehboob-ur-Rahman"/>
            <person name="Ware D."/>
            <person name="Westhoff P."/>
            <person name="Mayer K.F."/>
            <person name="Messing J."/>
            <person name="Rokhsar D.S."/>
        </authorList>
    </citation>
    <scope>NUCLEOTIDE SEQUENCE [LARGE SCALE GENOMIC DNA]</scope>
    <source>
        <strain evidence="13">cv. BTx623</strain>
    </source>
</reference>
<dbReference type="Pfam" id="PF21362">
    <property type="entry name" value="Sina_RING"/>
    <property type="match status" value="1"/>
</dbReference>
<dbReference type="Gene3D" id="3.30.40.10">
    <property type="entry name" value="Zinc/RING finger domain, C3HC4 (zinc finger)"/>
    <property type="match status" value="1"/>
</dbReference>
<comment type="pathway">
    <text evidence="2">Protein modification; protein ubiquitination.</text>
</comment>
<evidence type="ECO:0000256" key="1">
    <source>
        <dbReference type="ARBA" id="ARBA00000900"/>
    </source>
</evidence>
<evidence type="ECO:0000256" key="6">
    <source>
        <dbReference type="ARBA" id="ARBA00022723"/>
    </source>
</evidence>
<dbReference type="Gramene" id="OQU77422">
    <property type="protein sequence ID" value="OQU77422"/>
    <property type="gene ID" value="SORBI_3009G047500"/>
</dbReference>
<dbReference type="GO" id="GO:0016567">
    <property type="term" value="P:protein ubiquitination"/>
    <property type="evidence" value="ECO:0007669"/>
    <property type="project" value="UniProtKB-UniPathway"/>
</dbReference>
<keyword evidence="9" id="KW-0862">Zinc</keyword>
<dbReference type="PANTHER" id="PTHR10315:SF96">
    <property type="entry name" value="SIAH-TYPE DOMAIN-CONTAINING PROTEIN"/>
    <property type="match status" value="1"/>
</dbReference>
<dbReference type="KEGG" id="sbi:8075994"/>
<dbReference type="InParanoid" id="A0A1Z5R0W5"/>
<dbReference type="PROSITE" id="PS51081">
    <property type="entry name" value="ZF_SIAH"/>
    <property type="match status" value="1"/>
</dbReference>
<evidence type="ECO:0000259" key="11">
    <source>
        <dbReference type="PROSITE" id="PS51081"/>
    </source>
</evidence>
<evidence type="ECO:0000256" key="4">
    <source>
        <dbReference type="ARBA" id="ARBA00012483"/>
    </source>
</evidence>
<dbReference type="UniPathway" id="UPA00143"/>
<sequence length="286" mass="31291">MASSSSSAPDLTVADEDVLECGVCFLPLKPPIFQCARGHVLCSPCSDKLRDAGKCHLCGVAMPGGYQRCHAMERVVDSVRTPCPRAPYGCEARPLYHALQDHVLASCAHAPCHCPAAAAAGEPAACGFKGSIPALLDHVGGAHGWPCTTARYGAPSCSVHLRDGFNFFVSHSHNVDEHGRRYLYLFNVVRHGFCRAASVIRVCPRVPAVKRVKLVLSFSYPKKREGMNETLVNDQFFHEQRIEFRVACSDLSDGLPDSYQLIVSKYLLRDDDDDMVVVVKQIFSSV</sequence>
<dbReference type="InterPro" id="IPR049548">
    <property type="entry name" value="Sina-like_RING"/>
</dbReference>
<dbReference type="CDD" id="cd16571">
    <property type="entry name" value="RING-HC_SIAHs"/>
    <property type="match status" value="1"/>
</dbReference>
<dbReference type="InterPro" id="IPR013083">
    <property type="entry name" value="Znf_RING/FYVE/PHD"/>
</dbReference>
<keyword evidence="7 10" id="KW-0863">Zinc-finger</keyword>
<protein>
    <recommendedName>
        <fullName evidence="4">RING-type E3 ubiquitin transferase</fullName>
        <ecNumber evidence="4">2.3.2.27</ecNumber>
    </recommendedName>
</protein>
<evidence type="ECO:0000313" key="13">
    <source>
        <dbReference type="Proteomes" id="UP000000768"/>
    </source>
</evidence>
<dbReference type="eggNOG" id="KOG3002">
    <property type="taxonomic scope" value="Eukaryota"/>
</dbReference>
<dbReference type="EMBL" id="CM000768">
    <property type="protein sequence ID" value="OQU77422.1"/>
    <property type="molecule type" value="Genomic_DNA"/>
</dbReference>
<dbReference type="EC" id="2.3.2.27" evidence="4"/>
<comment type="similarity">
    <text evidence="3">Belongs to the SINA (Seven in absentia) family.</text>
</comment>
<dbReference type="AlphaFoldDB" id="A0A1Z5R0W5"/>
<evidence type="ECO:0000256" key="5">
    <source>
        <dbReference type="ARBA" id="ARBA00022679"/>
    </source>
</evidence>
<evidence type="ECO:0000313" key="12">
    <source>
        <dbReference type="EMBL" id="OQU77422.1"/>
    </source>
</evidence>
<dbReference type="Proteomes" id="UP000000768">
    <property type="component" value="Chromosome 9"/>
</dbReference>
<dbReference type="OrthoDB" id="4788989at2759"/>
<proteinExistence type="inferred from homology"/>
<reference evidence="12" key="2">
    <citation type="submission" date="2017-02" db="EMBL/GenBank/DDBJ databases">
        <title>WGS assembly of Sorghum bicolor.</title>
        <authorList>
            <person name="Paterson A."/>
            <person name="Mullet J."/>
            <person name="Bowers J."/>
            <person name="Bruggmann R."/>
            <person name="Dubchak I."/>
            <person name="Grimwood J."/>
            <person name="Gundlach H."/>
            <person name="Haberer G."/>
            <person name="Hellsten U."/>
            <person name="Mitros T."/>
            <person name="Poliakov A."/>
            <person name="Schmutz J."/>
            <person name="Spannagl M."/>
            <person name="Tang H."/>
            <person name="Wang X."/>
            <person name="Wicker T."/>
            <person name="Bharti A."/>
            <person name="Chapman J."/>
            <person name="Feltus F."/>
            <person name="Gowik U."/>
            <person name="Grigoriev I."/>
            <person name="Lyons E."/>
            <person name="Maher C."/>
            <person name="Martis M."/>
            <person name="Narechania A."/>
            <person name="Otillar R."/>
            <person name="Penning B."/>
            <person name="Salamov A."/>
            <person name="Wang Y."/>
            <person name="Zhang L."/>
            <person name="Carpita N."/>
            <person name="Freeling M."/>
            <person name="Gingle A."/>
            <person name="Hash C."/>
            <person name="Keller B."/>
            <person name="Klein P."/>
            <person name="Kresovich S."/>
            <person name="Mccann M."/>
            <person name="Ming R."/>
            <person name="Peterson D."/>
            <person name="Rahman M."/>
            <person name="Ware D."/>
            <person name="Westhoff P."/>
            <person name="Mayer K."/>
            <person name="Messing J."/>
            <person name="Sims D."/>
            <person name="Jenkins J."/>
            <person name="Shu S."/>
            <person name="Rokhsar D."/>
        </authorList>
    </citation>
    <scope>NUCLEOTIDE SEQUENCE</scope>
</reference>
<keyword evidence="5" id="KW-0808">Transferase</keyword>
<accession>A0A1Z5R0W5</accession>
<name>A0A1Z5R0W5_SORBI</name>
<comment type="catalytic activity">
    <reaction evidence="1">
        <text>S-ubiquitinyl-[E2 ubiquitin-conjugating enzyme]-L-cysteine + [acceptor protein]-L-lysine = [E2 ubiquitin-conjugating enzyme]-L-cysteine + N(6)-ubiquitinyl-[acceptor protein]-L-lysine.</text>
        <dbReference type="EC" id="2.3.2.27"/>
    </reaction>
</comment>
<dbReference type="EMBL" id="CM000768">
    <property type="protein sequence ID" value="OQU77423.1"/>
    <property type="molecule type" value="Genomic_DNA"/>
</dbReference>
<evidence type="ECO:0000256" key="3">
    <source>
        <dbReference type="ARBA" id="ARBA00009119"/>
    </source>
</evidence>
<dbReference type="InterPro" id="IPR013010">
    <property type="entry name" value="Znf_SIAH"/>
</dbReference>